<protein>
    <recommendedName>
        <fullName evidence="3">DUF3426 domain-containing protein</fullName>
    </recommendedName>
</protein>
<comment type="caution">
    <text evidence="1">The sequence shown here is derived from an EMBL/GenBank/DDBJ whole genome shotgun (WGS) entry which is preliminary data.</text>
</comment>
<dbReference type="EMBL" id="LMVM01000033">
    <property type="protein sequence ID" value="PAV03982.1"/>
    <property type="molecule type" value="Genomic_DNA"/>
</dbReference>
<organism evidence="1 2">
    <name type="scientific">Methanobacterium bryantii</name>
    <dbReference type="NCBI Taxonomy" id="2161"/>
    <lineage>
        <taxon>Archaea</taxon>
        <taxon>Methanobacteriati</taxon>
        <taxon>Methanobacteriota</taxon>
        <taxon>Methanomada group</taxon>
        <taxon>Methanobacteria</taxon>
        <taxon>Methanobacteriales</taxon>
        <taxon>Methanobacteriaceae</taxon>
        <taxon>Methanobacterium</taxon>
    </lineage>
</organism>
<evidence type="ECO:0000313" key="2">
    <source>
        <dbReference type="Proteomes" id="UP000217784"/>
    </source>
</evidence>
<dbReference type="RefSeq" id="WP_069583678.1">
    <property type="nucleotide sequence ID" value="NZ_LMVM01000033.1"/>
</dbReference>
<dbReference type="AlphaFoldDB" id="A0A2A2H3M0"/>
<dbReference type="Proteomes" id="UP000217784">
    <property type="component" value="Unassembled WGS sequence"/>
</dbReference>
<keyword evidence="2" id="KW-1185">Reference proteome</keyword>
<evidence type="ECO:0008006" key="3">
    <source>
        <dbReference type="Google" id="ProtNLM"/>
    </source>
</evidence>
<sequence length="132" mass="14969">MYIASFTLIVLTLAGALSMVNVNDYFTKSNAYENTAQTIDPHDDIKILNEQMVLTGLDKYVINGQAQNTGQYKLRYVSITVNFYDKRGHLLYSSFDAKSYINPGETWNFEVPYRKSGTPYSYSVKVGPTLLK</sequence>
<dbReference type="NCBIfam" id="NF038353">
    <property type="entry name" value="FxLYD_dom"/>
    <property type="match status" value="1"/>
</dbReference>
<dbReference type="OrthoDB" id="373444at2157"/>
<evidence type="ECO:0000313" key="1">
    <source>
        <dbReference type="EMBL" id="PAV03982.1"/>
    </source>
</evidence>
<name>A0A2A2H3M0_METBR</name>
<proteinExistence type="predicted"/>
<dbReference type="InterPro" id="IPR047676">
    <property type="entry name" value="FxLYD_dom"/>
</dbReference>
<reference evidence="1 2" key="1">
    <citation type="journal article" date="2017" name="BMC Genomics">
        <title>Genomic analysis of methanogenic archaea reveals a shift towards energy conservation.</title>
        <authorList>
            <person name="Gilmore S.P."/>
            <person name="Henske J.K."/>
            <person name="Sexton J.A."/>
            <person name="Solomon K.V."/>
            <person name="Seppala S."/>
            <person name="Yoo J.I."/>
            <person name="Huyett L.M."/>
            <person name="Pressman A."/>
            <person name="Cogan J.Z."/>
            <person name="Kivenson V."/>
            <person name="Peng X."/>
            <person name="Tan Y."/>
            <person name="Valentine D.L."/>
            <person name="O'Malley M.A."/>
        </authorList>
    </citation>
    <scope>NUCLEOTIDE SEQUENCE [LARGE SCALE GENOMIC DNA]</scope>
    <source>
        <strain evidence="1 2">M.o.H.</strain>
    </source>
</reference>
<accession>A0A2A2H3M0</accession>
<gene>
    <name evidence="1" type="ORF">ASJ80_02915</name>
</gene>